<dbReference type="EMBL" id="FNVG01000009">
    <property type="protein sequence ID" value="SEG23405.1"/>
    <property type="molecule type" value="Genomic_DNA"/>
</dbReference>
<evidence type="ECO:0000256" key="1">
    <source>
        <dbReference type="ARBA" id="ARBA00022679"/>
    </source>
</evidence>
<dbReference type="RefSeq" id="WP_103880387.1">
    <property type="nucleotide sequence ID" value="NZ_FNVG01000009.1"/>
</dbReference>
<dbReference type="OrthoDB" id="7678938at2"/>
<dbReference type="PANTHER" id="PTHR43877:SF2">
    <property type="entry name" value="AMINOALKYLPHOSPHONATE N-ACETYLTRANSFERASE-RELATED"/>
    <property type="match status" value="1"/>
</dbReference>
<evidence type="ECO:0000256" key="2">
    <source>
        <dbReference type="ARBA" id="ARBA00023315"/>
    </source>
</evidence>
<accession>A0A1H5YIH5</accession>
<evidence type="ECO:0000313" key="4">
    <source>
        <dbReference type="EMBL" id="SEG23405.1"/>
    </source>
</evidence>
<dbReference type="Gene3D" id="3.40.630.30">
    <property type="match status" value="1"/>
</dbReference>
<sequence length="170" mass="19402">MCKIEQTHRNQGSLTFDLLIEQPQFKPTIVSWYYDTWGKRDPNVSVRAYREKLDTLLAKGDILNSVVAISEGKLVATAHIRRHEIPQYQDYEYWLGGVFVNSAARSQGTATKLVRHIIERARATGIARLYLQTEDLSGGLYARLGWKPLHQITNKGTEVIIMVKELDDDT</sequence>
<gene>
    <name evidence="4" type="ORF">SAMN04488244_10990</name>
</gene>
<dbReference type="SUPFAM" id="SSF55729">
    <property type="entry name" value="Acyl-CoA N-acyltransferases (Nat)"/>
    <property type="match status" value="1"/>
</dbReference>
<dbReference type="GO" id="GO:0016747">
    <property type="term" value="F:acyltransferase activity, transferring groups other than amino-acyl groups"/>
    <property type="evidence" value="ECO:0007669"/>
    <property type="project" value="InterPro"/>
</dbReference>
<keyword evidence="1 4" id="KW-0808">Transferase</keyword>
<keyword evidence="5" id="KW-1185">Reference proteome</keyword>
<dbReference type="Pfam" id="PF00583">
    <property type="entry name" value="Acetyltransf_1"/>
    <property type="match status" value="1"/>
</dbReference>
<proteinExistence type="predicted"/>
<dbReference type="Proteomes" id="UP000236721">
    <property type="component" value="Unassembled WGS sequence"/>
</dbReference>
<name>A0A1H5YIH5_9VIBR</name>
<organism evidence="4 5">
    <name type="scientific">Vibrio hangzhouensis</name>
    <dbReference type="NCBI Taxonomy" id="462991"/>
    <lineage>
        <taxon>Bacteria</taxon>
        <taxon>Pseudomonadati</taxon>
        <taxon>Pseudomonadota</taxon>
        <taxon>Gammaproteobacteria</taxon>
        <taxon>Vibrionales</taxon>
        <taxon>Vibrionaceae</taxon>
        <taxon>Vibrio</taxon>
    </lineage>
</organism>
<dbReference type="InterPro" id="IPR000182">
    <property type="entry name" value="GNAT_dom"/>
</dbReference>
<dbReference type="AlphaFoldDB" id="A0A1H5YIH5"/>
<evidence type="ECO:0000259" key="3">
    <source>
        <dbReference type="PROSITE" id="PS51186"/>
    </source>
</evidence>
<dbReference type="PROSITE" id="PS51186">
    <property type="entry name" value="GNAT"/>
    <property type="match status" value="1"/>
</dbReference>
<protein>
    <submittedName>
        <fullName evidence="4">Acetyltransferase (GNAT) family protein</fullName>
    </submittedName>
</protein>
<dbReference type="CDD" id="cd04301">
    <property type="entry name" value="NAT_SF"/>
    <property type="match status" value="1"/>
</dbReference>
<reference evidence="5" key="1">
    <citation type="submission" date="2016-10" db="EMBL/GenBank/DDBJ databases">
        <authorList>
            <person name="Varghese N."/>
            <person name="Submissions S."/>
        </authorList>
    </citation>
    <scope>NUCLEOTIDE SEQUENCE [LARGE SCALE GENOMIC DNA]</scope>
    <source>
        <strain evidence="5">CGMCC 1.7062</strain>
    </source>
</reference>
<dbReference type="InterPro" id="IPR050832">
    <property type="entry name" value="Bact_Acetyltransf"/>
</dbReference>
<feature type="domain" description="N-acetyltransferase" evidence="3">
    <location>
        <begin position="16"/>
        <end position="167"/>
    </location>
</feature>
<dbReference type="InterPro" id="IPR016181">
    <property type="entry name" value="Acyl_CoA_acyltransferase"/>
</dbReference>
<dbReference type="PANTHER" id="PTHR43877">
    <property type="entry name" value="AMINOALKYLPHOSPHONATE N-ACETYLTRANSFERASE-RELATED-RELATED"/>
    <property type="match status" value="1"/>
</dbReference>
<keyword evidence="2" id="KW-0012">Acyltransferase</keyword>
<evidence type="ECO:0000313" key="5">
    <source>
        <dbReference type="Proteomes" id="UP000236721"/>
    </source>
</evidence>